<evidence type="ECO:0000256" key="2">
    <source>
        <dbReference type="ARBA" id="ARBA00001935"/>
    </source>
</evidence>
<dbReference type="InterPro" id="IPR011707">
    <property type="entry name" value="Cu-oxidase-like_N"/>
</dbReference>
<organism evidence="17 18">
    <name type="scientific">Amniculicola lignicola CBS 123094</name>
    <dbReference type="NCBI Taxonomy" id="1392246"/>
    <lineage>
        <taxon>Eukaryota</taxon>
        <taxon>Fungi</taxon>
        <taxon>Dikarya</taxon>
        <taxon>Ascomycota</taxon>
        <taxon>Pezizomycotina</taxon>
        <taxon>Dothideomycetes</taxon>
        <taxon>Pleosporomycetidae</taxon>
        <taxon>Pleosporales</taxon>
        <taxon>Amniculicolaceae</taxon>
        <taxon>Amniculicola</taxon>
    </lineage>
</organism>
<feature type="signal peptide" evidence="13">
    <location>
        <begin position="1"/>
        <end position="19"/>
    </location>
</feature>
<dbReference type="FunFam" id="2.60.40.420:FF:000038">
    <property type="entry name" value="Extracellular dihydrogeodin oxidase/laccase"/>
    <property type="match status" value="1"/>
</dbReference>
<gene>
    <name evidence="17" type="ORF">P154DRAFT_439062</name>
</gene>
<evidence type="ECO:0000256" key="3">
    <source>
        <dbReference type="ARBA" id="ARBA00010609"/>
    </source>
</evidence>
<comment type="cofactor">
    <cofactor evidence="2">
        <name>Cu cation</name>
        <dbReference type="ChEBI" id="CHEBI:23378"/>
    </cofactor>
</comment>
<keyword evidence="8" id="KW-0560">Oxidoreductase</keyword>
<dbReference type="OrthoDB" id="2121828at2759"/>
<dbReference type="EMBL" id="ML977603">
    <property type="protein sequence ID" value="KAF1998500.1"/>
    <property type="molecule type" value="Genomic_DNA"/>
</dbReference>
<dbReference type="Pfam" id="PF07731">
    <property type="entry name" value="Cu-oxidase_2"/>
    <property type="match status" value="1"/>
</dbReference>
<feature type="domain" description="Plastocyanin-like" evidence="15">
    <location>
        <begin position="416"/>
        <end position="533"/>
    </location>
</feature>
<evidence type="ECO:0000256" key="4">
    <source>
        <dbReference type="ARBA" id="ARBA00012297"/>
    </source>
</evidence>
<keyword evidence="6 13" id="KW-0732">Signal</keyword>
<evidence type="ECO:0000313" key="18">
    <source>
        <dbReference type="Proteomes" id="UP000799779"/>
    </source>
</evidence>
<dbReference type="InterPro" id="IPR045087">
    <property type="entry name" value="Cu-oxidase_fam"/>
</dbReference>
<accession>A0A6A5W9B6</accession>
<dbReference type="FunFam" id="2.60.40.420:FF:000021">
    <property type="entry name" value="Extracellular dihydrogeodin oxidase/laccase"/>
    <property type="match status" value="1"/>
</dbReference>
<dbReference type="GO" id="GO:0005507">
    <property type="term" value="F:copper ion binding"/>
    <property type="evidence" value="ECO:0007669"/>
    <property type="project" value="InterPro"/>
</dbReference>
<comment type="similarity">
    <text evidence="3">Belongs to the multicopper oxidase family.</text>
</comment>
<keyword evidence="9" id="KW-0186">Copper</keyword>
<proteinExistence type="inferred from homology"/>
<dbReference type="InterPro" id="IPR011706">
    <property type="entry name" value="Cu-oxidase_C"/>
</dbReference>
<evidence type="ECO:0000313" key="17">
    <source>
        <dbReference type="EMBL" id="KAF1998500.1"/>
    </source>
</evidence>
<evidence type="ECO:0000256" key="5">
    <source>
        <dbReference type="ARBA" id="ARBA00022723"/>
    </source>
</evidence>
<dbReference type="SUPFAM" id="SSF49503">
    <property type="entry name" value="Cupredoxins"/>
    <property type="match status" value="3"/>
</dbReference>
<evidence type="ECO:0000256" key="11">
    <source>
        <dbReference type="ARBA" id="ARBA00023180"/>
    </source>
</evidence>
<name>A0A6A5W9B6_9PLEO</name>
<feature type="domain" description="Plastocyanin-like" evidence="14">
    <location>
        <begin position="203"/>
        <end position="332"/>
    </location>
</feature>
<dbReference type="CDD" id="cd13880">
    <property type="entry name" value="CuRO_2_MaLCC_like"/>
    <property type="match status" value="1"/>
</dbReference>
<dbReference type="PANTHER" id="PTHR11709">
    <property type="entry name" value="MULTI-COPPER OXIDASE"/>
    <property type="match status" value="1"/>
</dbReference>
<dbReference type="Gene3D" id="2.60.40.420">
    <property type="entry name" value="Cupredoxins - blue copper proteins"/>
    <property type="match status" value="3"/>
</dbReference>
<sequence length="568" mass="62139">MLFQNPLLSAAALAGFAVAFPANGPDALPEPNLFPRASCSGNTATTRSEWCDYSIDTDYMTEAPDTGVTREYWLELTDVTVAPDGVSRSAMAVNGTIPGPTLFADWGDTVIVHVNNLLTTSNNGTSIHFHGIRQNYTNDQDGVVSITQCPTPPSSSLTYTWRALQYGSTWYHSHFALQAWEGVLGGIIINGPATANYDEDVGMLFLNDWDHSTVDELYHEAQTSGPPTLDNALINGTNTYDDGGYRFNTTFTEGTSYRIRLVNGAVDTHFKFMVDNHTMTVIASDLIPITPYTTTVLNIGMGQRYDVIITADQAATADSFWLRAIPQSACSENDNEDDIKGIIYYGSSTATPETSAYDYTDSCGDETDNLVPYISKTVGDSTQTTLENAAVGFNSDRLFRWTLNSTTFIVDWADPTISQVLEGNTTYETSNAVITLPNANEWVYLVIQTTLGVPHPIHLHGHDFSVLAQGSGTYSSSVTLNLDNPPRRDTAMLPASGYLVLAFETDNPGVWLMHCHIGWHTSEGFAMQFIERHDEIAAITDADRLTDNCEAWTAFTAEESIIQDDSGV</sequence>
<dbReference type="InterPro" id="IPR008972">
    <property type="entry name" value="Cupredoxin"/>
</dbReference>
<dbReference type="InterPro" id="IPR001117">
    <property type="entry name" value="Cu-oxidase_2nd"/>
</dbReference>
<comment type="catalytic activity">
    <reaction evidence="1">
        <text>4 hydroquinone + O2 = 4 benzosemiquinone + 2 H2O</text>
        <dbReference type="Rhea" id="RHEA:11276"/>
        <dbReference type="ChEBI" id="CHEBI:15377"/>
        <dbReference type="ChEBI" id="CHEBI:15379"/>
        <dbReference type="ChEBI" id="CHEBI:17594"/>
        <dbReference type="ChEBI" id="CHEBI:17977"/>
        <dbReference type="EC" id="1.10.3.2"/>
    </reaction>
</comment>
<dbReference type="CDD" id="cd13854">
    <property type="entry name" value="CuRO_1_MaLCC_like"/>
    <property type="match status" value="1"/>
</dbReference>
<dbReference type="Pfam" id="PF00394">
    <property type="entry name" value="Cu-oxidase"/>
    <property type="match status" value="1"/>
</dbReference>
<evidence type="ECO:0000259" key="16">
    <source>
        <dbReference type="Pfam" id="PF07732"/>
    </source>
</evidence>
<evidence type="ECO:0000256" key="7">
    <source>
        <dbReference type="ARBA" id="ARBA00022737"/>
    </source>
</evidence>
<evidence type="ECO:0000256" key="12">
    <source>
        <dbReference type="ARBA" id="ARBA00023185"/>
    </source>
</evidence>
<protein>
    <recommendedName>
        <fullName evidence="4">laccase</fullName>
        <ecNumber evidence="4">1.10.3.2</ecNumber>
    </recommendedName>
</protein>
<evidence type="ECO:0000256" key="1">
    <source>
        <dbReference type="ARBA" id="ARBA00000349"/>
    </source>
</evidence>
<dbReference type="GO" id="GO:0052716">
    <property type="term" value="F:hydroquinone:oxygen oxidoreductase activity"/>
    <property type="evidence" value="ECO:0007669"/>
    <property type="project" value="UniProtKB-EC"/>
</dbReference>
<keyword evidence="10" id="KW-1015">Disulfide bond</keyword>
<keyword evidence="5" id="KW-0479">Metal-binding</keyword>
<keyword evidence="12" id="KW-0439">Lignin degradation</keyword>
<keyword evidence="11" id="KW-0325">Glycoprotein</keyword>
<keyword evidence="7" id="KW-0677">Repeat</keyword>
<dbReference type="EC" id="1.10.3.2" evidence="4"/>
<evidence type="ECO:0000259" key="15">
    <source>
        <dbReference type="Pfam" id="PF07731"/>
    </source>
</evidence>
<dbReference type="CDD" id="cd13901">
    <property type="entry name" value="CuRO_3_MaLCC_like"/>
    <property type="match status" value="1"/>
</dbReference>
<feature type="chain" id="PRO_5025409943" description="laccase" evidence="13">
    <location>
        <begin position="20"/>
        <end position="568"/>
    </location>
</feature>
<keyword evidence="18" id="KW-1185">Reference proteome</keyword>
<dbReference type="Pfam" id="PF07732">
    <property type="entry name" value="Cu-oxidase_3"/>
    <property type="match status" value="1"/>
</dbReference>
<evidence type="ECO:0000256" key="13">
    <source>
        <dbReference type="SAM" id="SignalP"/>
    </source>
</evidence>
<evidence type="ECO:0000259" key="14">
    <source>
        <dbReference type="Pfam" id="PF00394"/>
    </source>
</evidence>
<evidence type="ECO:0000256" key="9">
    <source>
        <dbReference type="ARBA" id="ARBA00023008"/>
    </source>
</evidence>
<dbReference type="PANTHER" id="PTHR11709:SF502">
    <property type="entry name" value="MULTICOPPER OXIDASE"/>
    <property type="match status" value="1"/>
</dbReference>
<evidence type="ECO:0000256" key="8">
    <source>
        <dbReference type="ARBA" id="ARBA00023002"/>
    </source>
</evidence>
<dbReference type="AlphaFoldDB" id="A0A6A5W9B6"/>
<reference evidence="17" key="1">
    <citation type="journal article" date="2020" name="Stud. Mycol.">
        <title>101 Dothideomycetes genomes: a test case for predicting lifestyles and emergence of pathogens.</title>
        <authorList>
            <person name="Haridas S."/>
            <person name="Albert R."/>
            <person name="Binder M."/>
            <person name="Bloem J."/>
            <person name="Labutti K."/>
            <person name="Salamov A."/>
            <person name="Andreopoulos B."/>
            <person name="Baker S."/>
            <person name="Barry K."/>
            <person name="Bills G."/>
            <person name="Bluhm B."/>
            <person name="Cannon C."/>
            <person name="Castanera R."/>
            <person name="Culley D."/>
            <person name="Daum C."/>
            <person name="Ezra D."/>
            <person name="Gonzalez J."/>
            <person name="Henrissat B."/>
            <person name="Kuo A."/>
            <person name="Liang C."/>
            <person name="Lipzen A."/>
            <person name="Lutzoni F."/>
            <person name="Magnuson J."/>
            <person name="Mondo S."/>
            <person name="Nolan M."/>
            <person name="Ohm R."/>
            <person name="Pangilinan J."/>
            <person name="Park H.-J."/>
            <person name="Ramirez L."/>
            <person name="Alfaro M."/>
            <person name="Sun H."/>
            <person name="Tritt A."/>
            <person name="Yoshinaga Y."/>
            <person name="Zwiers L.-H."/>
            <person name="Turgeon B."/>
            <person name="Goodwin S."/>
            <person name="Spatafora J."/>
            <person name="Crous P."/>
            <person name="Grigoriev I."/>
        </authorList>
    </citation>
    <scope>NUCLEOTIDE SEQUENCE</scope>
    <source>
        <strain evidence="17">CBS 123094</strain>
    </source>
</reference>
<feature type="domain" description="Plastocyanin-like" evidence="16">
    <location>
        <begin position="77"/>
        <end position="192"/>
    </location>
</feature>
<evidence type="ECO:0000256" key="10">
    <source>
        <dbReference type="ARBA" id="ARBA00023157"/>
    </source>
</evidence>
<dbReference type="Proteomes" id="UP000799779">
    <property type="component" value="Unassembled WGS sequence"/>
</dbReference>
<evidence type="ECO:0000256" key="6">
    <source>
        <dbReference type="ARBA" id="ARBA00022729"/>
    </source>
</evidence>
<dbReference type="FunFam" id="2.60.40.420:FF:000046">
    <property type="entry name" value="Multicopper oxidase"/>
    <property type="match status" value="1"/>
</dbReference>
<dbReference type="GO" id="GO:0046274">
    <property type="term" value="P:lignin catabolic process"/>
    <property type="evidence" value="ECO:0007669"/>
    <property type="project" value="UniProtKB-KW"/>
</dbReference>